<evidence type="ECO:0000313" key="8">
    <source>
        <dbReference type="Proteomes" id="UP000543030"/>
    </source>
</evidence>
<dbReference type="SUPFAM" id="SSF48498">
    <property type="entry name" value="Tetracyclin repressor-like, C-terminal domain"/>
    <property type="match status" value="1"/>
</dbReference>
<evidence type="ECO:0000256" key="2">
    <source>
        <dbReference type="ARBA" id="ARBA00023015"/>
    </source>
</evidence>
<dbReference type="GO" id="GO:0045892">
    <property type="term" value="P:negative regulation of DNA-templated transcription"/>
    <property type="evidence" value="ECO:0007669"/>
    <property type="project" value="InterPro"/>
</dbReference>
<feature type="domain" description="HTH tetR-type" evidence="6">
    <location>
        <begin position="14"/>
        <end position="74"/>
    </location>
</feature>
<evidence type="ECO:0000256" key="3">
    <source>
        <dbReference type="ARBA" id="ARBA00023125"/>
    </source>
</evidence>
<organism evidence="7 8">
    <name type="scientific">Silvimonas terrae</name>
    <dbReference type="NCBI Taxonomy" id="300266"/>
    <lineage>
        <taxon>Bacteria</taxon>
        <taxon>Pseudomonadati</taxon>
        <taxon>Pseudomonadota</taxon>
        <taxon>Betaproteobacteria</taxon>
        <taxon>Neisseriales</taxon>
        <taxon>Chitinibacteraceae</taxon>
        <taxon>Silvimonas</taxon>
    </lineage>
</organism>
<dbReference type="GO" id="GO:0003700">
    <property type="term" value="F:DNA-binding transcription factor activity"/>
    <property type="evidence" value="ECO:0007669"/>
    <property type="project" value="TreeGrafter"/>
</dbReference>
<dbReference type="InterPro" id="IPR003012">
    <property type="entry name" value="Tet_transcr_reg_TetR"/>
</dbReference>
<dbReference type="InterPro" id="IPR001647">
    <property type="entry name" value="HTH_TetR"/>
</dbReference>
<dbReference type="PANTHER" id="PTHR30055:SF151">
    <property type="entry name" value="TRANSCRIPTIONAL REGULATORY PROTEIN"/>
    <property type="match status" value="1"/>
</dbReference>
<protein>
    <submittedName>
        <fullName evidence="7">AcrR family transcriptional regulator</fullName>
    </submittedName>
</protein>
<reference evidence="7 8" key="1">
    <citation type="submission" date="2020-08" db="EMBL/GenBank/DDBJ databases">
        <title>Genomic Encyclopedia of Type Strains, Phase IV (KMG-IV): sequencing the most valuable type-strain genomes for metagenomic binning, comparative biology and taxonomic classification.</title>
        <authorList>
            <person name="Goeker M."/>
        </authorList>
    </citation>
    <scope>NUCLEOTIDE SEQUENCE [LARGE SCALE GENOMIC DNA]</scope>
    <source>
        <strain evidence="7 8">DSM 18233</strain>
    </source>
</reference>
<dbReference type="InterPro" id="IPR036271">
    <property type="entry name" value="Tet_transcr_reg_TetR-rel_C_sf"/>
</dbReference>
<dbReference type="PRINTS" id="PR00400">
    <property type="entry name" value="TETREPRESSOR"/>
</dbReference>
<dbReference type="InterPro" id="IPR009057">
    <property type="entry name" value="Homeodomain-like_sf"/>
</dbReference>
<keyword evidence="2" id="KW-0805">Transcription regulation</keyword>
<evidence type="ECO:0000259" key="6">
    <source>
        <dbReference type="PROSITE" id="PS50977"/>
    </source>
</evidence>
<evidence type="ECO:0000256" key="5">
    <source>
        <dbReference type="PROSITE-ProRule" id="PRU00335"/>
    </source>
</evidence>
<evidence type="ECO:0000313" key="7">
    <source>
        <dbReference type="EMBL" id="MBB5191173.1"/>
    </source>
</evidence>
<dbReference type="GO" id="GO:0046677">
    <property type="term" value="P:response to antibiotic"/>
    <property type="evidence" value="ECO:0007669"/>
    <property type="project" value="InterPro"/>
</dbReference>
<dbReference type="PANTHER" id="PTHR30055">
    <property type="entry name" value="HTH-TYPE TRANSCRIPTIONAL REGULATOR RUTR"/>
    <property type="match status" value="1"/>
</dbReference>
<dbReference type="GO" id="GO:0000976">
    <property type="term" value="F:transcription cis-regulatory region binding"/>
    <property type="evidence" value="ECO:0007669"/>
    <property type="project" value="TreeGrafter"/>
</dbReference>
<dbReference type="Pfam" id="PF00440">
    <property type="entry name" value="TetR_N"/>
    <property type="match status" value="1"/>
</dbReference>
<proteinExistence type="predicted"/>
<comment type="function">
    <text evidence="1">TetR is the repressor of the tetracycline resistance element; its N-terminal region forms a helix-turn-helix structure and binds DNA. Binding of tetracycline to TetR reduces the repressor affinity for the tetracycline resistance gene (tetA) promoter operator sites.</text>
</comment>
<accession>A0A840RFT1</accession>
<dbReference type="Gene3D" id="1.10.10.60">
    <property type="entry name" value="Homeodomain-like"/>
    <property type="match status" value="1"/>
</dbReference>
<dbReference type="AlphaFoldDB" id="A0A840RFT1"/>
<gene>
    <name evidence="7" type="ORF">HNQ50_001896</name>
</gene>
<keyword evidence="3 5" id="KW-0238">DNA-binding</keyword>
<dbReference type="EMBL" id="JACHHN010000003">
    <property type="protein sequence ID" value="MBB5191173.1"/>
    <property type="molecule type" value="Genomic_DNA"/>
</dbReference>
<dbReference type="SUPFAM" id="SSF46689">
    <property type="entry name" value="Homeodomain-like"/>
    <property type="match status" value="1"/>
</dbReference>
<dbReference type="PROSITE" id="PS50977">
    <property type="entry name" value="HTH_TETR_2"/>
    <property type="match status" value="1"/>
</dbReference>
<dbReference type="RefSeq" id="WP_184099825.1">
    <property type="nucleotide sequence ID" value="NZ_JACHHN010000003.1"/>
</dbReference>
<evidence type="ECO:0000256" key="1">
    <source>
        <dbReference type="ARBA" id="ARBA00002856"/>
    </source>
</evidence>
<comment type="caution">
    <text evidence="7">The sequence shown here is derived from an EMBL/GenBank/DDBJ whole genome shotgun (WGS) entry which is preliminary data.</text>
</comment>
<feature type="DNA-binding region" description="H-T-H motif" evidence="5">
    <location>
        <begin position="37"/>
        <end position="56"/>
    </location>
</feature>
<keyword evidence="8" id="KW-1185">Reference proteome</keyword>
<evidence type="ECO:0000256" key="4">
    <source>
        <dbReference type="ARBA" id="ARBA00023163"/>
    </source>
</evidence>
<dbReference type="Gene3D" id="1.10.357.10">
    <property type="entry name" value="Tetracycline Repressor, domain 2"/>
    <property type="match status" value="1"/>
</dbReference>
<name>A0A840RFT1_9NEIS</name>
<dbReference type="Proteomes" id="UP000543030">
    <property type="component" value="Unassembled WGS sequence"/>
</dbReference>
<sequence length="226" mass="24077">MPRKNPSPDKREDALSRERIIEAAITLLDTSGESGLTFRALADALATGAGAIYWHIAHKNDLLTAVCDAVIARTLQAAGGAGAATPHATVRAIALAVFEAIDAHPWVGSALTQAPGQLPHVRLLEHIGQQVRQLGVPEATQWVVACTLVNYMVGVGGQNAANAQFARQEGIERDGFLASMANTWLALDADEFGFTRSMATCLRTHDDRADFLTGIDLILRGIATED</sequence>
<keyword evidence="4" id="KW-0804">Transcription</keyword>
<dbReference type="InterPro" id="IPR050109">
    <property type="entry name" value="HTH-type_TetR-like_transc_reg"/>
</dbReference>